<keyword evidence="1" id="KW-0479">Metal-binding</keyword>
<gene>
    <name evidence="5" type="ORF">QWZ16_08895</name>
</gene>
<protein>
    <submittedName>
        <fullName evidence="5">Zinc ribbon domain-containing protein</fullName>
    </submittedName>
</protein>
<evidence type="ECO:0000259" key="4">
    <source>
        <dbReference type="PROSITE" id="PS50199"/>
    </source>
</evidence>
<feature type="domain" description="RanBP2-type" evidence="4">
    <location>
        <begin position="1"/>
        <end position="30"/>
    </location>
</feature>
<dbReference type="InterPro" id="IPR018652">
    <property type="entry name" value="DUF2082_NA-bd_Znr"/>
</dbReference>
<dbReference type="InterPro" id="IPR001876">
    <property type="entry name" value="Znf_RanBP2"/>
</dbReference>
<keyword evidence="6" id="KW-1185">Reference proteome</keyword>
<name>A0ABT8BSA2_9VIBR</name>
<proteinExistence type="predicted"/>
<dbReference type="Proteomes" id="UP001238540">
    <property type="component" value="Unassembled WGS sequence"/>
</dbReference>
<evidence type="ECO:0000313" key="5">
    <source>
        <dbReference type="EMBL" id="MDN3609813.1"/>
    </source>
</evidence>
<accession>A0ABT8BSA2</accession>
<dbReference type="PROSITE" id="PS50199">
    <property type="entry name" value="ZF_RANBP2_2"/>
    <property type="match status" value="1"/>
</dbReference>
<evidence type="ECO:0000256" key="1">
    <source>
        <dbReference type="ARBA" id="ARBA00022723"/>
    </source>
</evidence>
<dbReference type="PROSITE" id="PS01358">
    <property type="entry name" value="ZF_RANBP2_1"/>
    <property type="match status" value="1"/>
</dbReference>
<dbReference type="EMBL" id="JAUFQC010000001">
    <property type="protein sequence ID" value="MDN3609813.1"/>
    <property type="molecule type" value="Genomic_DNA"/>
</dbReference>
<keyword evidence="3" id="KW-0862">Zinc</keyword>
<keyword evidence="2" id="KW-0863">Zinc-finger</keyword>
<evidence type="ECO:0000256" key="3">
    <source>
        <dbReference type="ARBA" id="ARBA00022833"/>
    </source>
</evidence>
<sequence>MDSKWECFGCGHSNEHSSVKCEKCGALGKELANKQMANHLLGNDKMKSEFEYNCCDKCGSESYEVGELRASGGFWSTFFNYNKHRFYFLSCSTCGHTEFYKRGLGTGQKILDFLGG</sequence>
<evidence type="ECO:0000256" key="2">
    <source>
        <dbReference type="ARBA" id="ARBA00022771"/>
    </source>
</evidence>
<evidence type="ECO:0000313" key="6">
    <source>
        <dbReference type="Proteomes" id="UP001238540"/>
    </source>
</evidence>
<organism evidence="5 6">
    <name type="scientific">Vibrio ostreicida</name>
    <dbReference type="NCBI Taxonomy" id="526588"/>
    <lineage>
        <taxon>Bacteria</taxon>
        <taxon>Pseudomonadati</taxon>
        <taxon>Pseudomonadota</taxon>
        <taxon>Gammaproteobacteria</taxon>
        <taxon>Vibrionales</taxon>
        <taxon>Vibrionaceae</taxon>
        <taxon>Vibrio</taxon>
    </lineage>
</organism>
<dbReference type="RefSeq" id="WP_170882875.1">
    <property type="nucleotide sequence ID" value="NZ_JAUFQC010000001.1"/>
</dbReference>
<reference evidence="6" key="1">
    <citation type="journal article" date="2019" name="Int. J. Syst. Evol. Microbiol.">
        <title>The Global Catalogue of Microorganisms (GCM) 10K type strain sequencing project: providing services to taxonomists for standard genome sequencing and annotation.</title>
        <authorList>
            <consortium name="The Broad Institute Genomics Platform"/>
            <consortium name="The Broad Institute Genome Sequencing Center for Infectious Disease"/>
            <person name="Wu L."/>
            <person name="Ma J."/>
        </authorList>
    </citation>
    <scope>NUCLEOTIDE SEQUENCE [LARGE SCALE GENOMIC DNA]</scope>
    <source>
        <strain evidence="6">CECT 7398</strain>
    </source>
</reference>
<comment type="caution">
    <text evidence="5">The sequence shown here is derived from an EMBL/GenBank/DDBJ whole genome shotgun (WGS) entry which is preliminary data.</text>
</comment>
<dbReference type="Pfam" id="PF09855">
    <property type="entry name" value="Zn_ribbon_13"/>
    <property type="match status" value="1"/>
</dbReference>